<dbReference type="EMBL" id="CP025746">
    <property type="protein sequence ID" value="QAA33703.1"/>
    <property type="molecule type" value="Genomic_DNA"/>
</dbReference>
<keyword evidence="2" id="KW-1185">Reference proteome</keyword>
<name>A0A3R5QVN4_9CLOT</name>
<dbReference type="AlphaFoldDB" id="A0A3R5QVN4"/>
<protein>
    <submittedName>
        <fullName evidence="1">Uncharacterized protein</fullName>
    </submittedName>
</protein>
<proteinExistence type="predicted"/>
<dbReference type="Proteomes" id="UP000286268">
    <property type="component" value="Chromosome"/>
</dbReference>
<reference evidence="1 2" key="1">
    <citation type="submission" date="2018-01" db="EMBL/GenBank/DDBJ databases">
        <title>Genome Sequencing and Assembly of Anaerobacter polyendosporus strain CT4.</title>
        <authorList>
            <person name="Tachaapaikoon C."/>
            <person name="Sutheeworapong S."/>
            <person name="Jenjaroenpun P."/>
            <person name="Wongsurawat T."/>
            <person name="Nookeaw I."/>
            <person name="Cheawchanlertfa P."/>
            <person name="Kosugi A."/>
            <person name="Cheevadhanarak S."/>
            <person name="Ratanakhanokchai K."/>
        </authorList>
    </citation>
    <scope>NUCLEOTIDE SEQUENCE [LARGE SCALE GENOMIC DNA]</scope>
    <source>
        <strain evidence="1 2">CT4</strain>
    </source>
</reference>
<dbReference type="OrthoDB" id="1935617at2"/>
<dbReference type="RefSeq" id="WP_128214427.1">
    <property type="nucleotide sequence ID" value="NZ_CP025746.1"/>
</dbReference>
<sequence>MQKSHVDMEKLNGIHEGEHFEFRDVVSATLPNSDHAKDGAIFNKEVEEGLYTNIVVVNEDADHVRYKKI</sequence>
<gene>
    <name evidence="1" type="ORF">C1I91_19880</name>
</gene>
<dbReference type="KEGG" id="cmah:C1I91_19880"/>
<evidence type="ECO:0000313" key="2">
    <source>
        <dbReference type="Proteomes" id="UP000286268"/>
    </source>
</evidence>
<accession>A0A3R5QVN4</accession>
<organism evidence="1 2">
    <name type="scientific">Clostridium manihotivorum</name>
    <dbReference type="NCBI Taxonomy" id="2320868"/>
    <lineage>
        <taxon>Bacteria</taxon>
        <taxon>Bacillati</taxon>
        <taxon>Bacillota</taxon>
        <taxon>Clostridia</taxon>
        <taxon>Eubacteriales</taxon>
        <taxon>Clostridiaceae</taxon>
        <taxon>Clostridium</taxon>
    </lineage>
</organism>
<evidence type="ECO:0000313" key="1">
    <source>
        <dbReference type="EMBL" id="QAA33703.1"/>
    </source>
</evidence>